<name>G0U9B9_TRYVY</name>
<proteinExistence type="predicted"/>
<accession>G0U9B9</accession>
<evidence type="ECO:0000313" key="14">
    <source>
        <dbReference type="EMBL" id="CCC54204.1"/>
    </source>
</evidence>
<dbReference type="InterPro" id="IPR019734">
    <property type="entry name" value="TPR_rpt"/>
</dbReference>
<protein>
    <recommendedName>
        <fullName evidence="10">Dynein axonemal assembly factor 4</fullName>
    </recommendedName>
</protein>
<evidence type="ECO:0000256" key="1">
    <source>
        <dbReference type="ARBA" id="ARBA00004123"/>
    </source>
</evidence>
<comment type="subcellular location">
    <subcellularLocation>
        <location evidence="2">Cell projection</location>
        <location evidence="2">Neuron projection</location>
    </subcellularLocation>
    <subcellularLocation>
        <location evidence="9">Dynein axonemal particle</location>
    </subcellularLocation>
    <subcellularLocation>
        <location evidence="1">Nucleus</location>
    </subcellularLocation>
</comment>
<evidence type="ECO:0000256" key="8">
    <source>
        <dbReference type="ARBA" id="ARBA00023273"/>
    </source>
</evidence>
<dbReference type="GO" id="GO:0003341">
    <property type="term" value="P:cilium movement"/>
    <property type="evidence" value="ECO:0007669"/>
    <property type="project" value="InterPro"/>
</dbReference>
<evidence type="ECO:0000256" key="5">
    <source>
        <dbReference type="ARBA" id="ARBA00022803"/>
    </source>
</evidence>
<evidence type="ECO:0000256" key="7">
    <source>
        <dbReference type="ARBA" id="ARBA00023242"/>
    </source>
</evidence>
<evidence type="ECO:0000256" key="6">
    <source>
        <dbReference type="ARBA" id="ARBA00022902"/>
    </source>
</evidence>
<dbReference type="GO" id="GO:0005634">
    <property type="term" value="C:nucleus"/>
    <property type="evidence" value="ECO:0007669"/>
    <property type="project" value="UniProtKB-SubCell"/>
</dbReference>
<dbReference type="PANTHER" id="PTHR46492">
    <property type="entry name" value="DYNEIN ASSEMBLY FACTOR 4, AXONEMAL"/>
    <property type="match status" value="1"/>
</dbReference>
<dbReference type="InterPro" id="IPR011990">
    <property type="entry name" value="TPR-like_helical_dom_sf"/>
</dbReference>
<evidence type="ECO:0000256" key="11">
    <source>
        <dbReference type="SAM" id="Coils"/>
    </source>
</evidence>
<keyword evidence="8" id="KW-0966">Cell projection</keyword>
<dbReference type="InterPro" id="IPR007052">
    <property type="entry name" value="CS_dom"/>
</dbReference>
<dbReference type="Pfam" id="PF04969">
    <property type="entry name" value="CS"/>
    <property type="match status" value="1"/>
</dbReference>
<feature type="coiled-coil region" evidence="11">
    <location>
        <begin position="109"/>
        <end position="147"/>
    </location>
</feature>
<keyword evidence="6" id="KW-0524">Neurogenesis</keyword>
<evidence type="ECO:0000256" key="12">
    <source>
        <dbReference type="SAM" id="MobiDB-lite"/>
    </source>
</evidence>
<dbReference type="VEuPathDB" id="TriTrypDB:TvY486_1116880"/>
<feature type="domain" description="CS" evidence="13">
    <location>
        <begin position="2"/>
        <end position="90"/>
    </location>
</feature>
<dbReference type="Gene3D" id="2.60.40.790">
    <property type="match status" value="1"/>
</dbReference>
<keyword evidence="5" id="KW-0802">TPR repeat</keyword>
<dbReference type="EMBL" id="HE573027">
    <property type="protein sequence ID" value="CCC54204.1"/>
    <property type="molecule type" value="Genomic_DNA"/>
</dbReference>
<evidence type="ECO:0000259" key="13">
    <source>
        <dbReference type="PROSITE" id="PS51203"/>
    </source>
</evidence>
<dbReference type="SMART" id="SM00028">
    <property type="entry name" value="TPR"/>
    <property type="match status" value="5"/>
</dbReference>
<keyword evidence="11" id="KW-0175">Coiled coil</keyword>
<dbReference type="PANTHER" id="PTHR46492:SF1">
    <property type="entry name" value="DYNEIN AXONEMAL ASSEMBLY FACTOR 4"/>
    <property type="match status" value="1"/>
</dbReference>
<dbReference type="SUPFAM" id="SSF49764">
    <property type="entry name" value="HSP20-like chaperones"/>
    <property type="match status" value="1"/>
</dbReference>
<dbReference type="CDD" id="cd06469">
    <property type="entry name" value="p23_DYX1C1_like"/>
    <property type="match status" value="1"/>
</dbReference>
<feature type="region of interest" description="Disordered" evidence="12">
    <location>
        <begin position="475"/>
        <end position="520"/>
    </location>
</feature>
<dbReference type="InterPro" id="IPR052004">
    <property type="entry name" value="Dynein_assembly_factor_4"/>
</dbReference>
<evidence type="ECO:0000256" key="3">
    <source>
        <dbReference type="ARBA" id="ARBA00022490"/>
    </source>
</evidence>
<reference evidence="14" key="1">
    <citation type="journal article" date="2012" name="Proc. Natl. Acad. Sci. U.S.A.">
        <title>Antigenic diversity is generated by distinct evolutionary mechanisms in African trypanosome species.</title>
        <authorList>
            <person name="Jackson A.P."/>
            <person name="Berry A."/>
            <person name="Aslett M."/>
            <person name="Allison H.C."/>
            <person name="Burton P."/>
            <person name="Vavrova-Anderson J."/>
            <person name="Brown R."/>
            <person name="Browne H."/>
            <person name="Corton N."/>
            <person name="Hauser H."/>
            <person name="Gamble J."/>
            <person name="Gilderthorp R."/>
            <person name="Marcello L."/>
            <person name="McQuillan J."/>
            <person name="Otto T.D."/>
            <person name="Quail M.A."/>
            <person name="Sanders M.J."/>
            <person name="van Tonder A."/>
            <person name="Ginger M.L."/>
            <person name="Field M.C."/>
            <person name="Barry J.D."/>
            <person name="Hertz-Fowler C."/>
            <person name="Berriman M."/>
        </authorList>
    </citation>
    <scope>NUCLEOTIDE SEQUENCE</scope>
    <source>
        <strain evidence="14">Y486</strain>
    </source>
</reference>
<feature type="region of interest" description="Disordered" evidence="12">
    <location>
        <begin position="590"/>
        <end position="610"/>
    </location>
</feature>
<feature type="compositionally biased region" description="Acidic residues" evidence="12">
    <location>
        <begin position="480"/>
        <end position="495"/>
    </location>
</feature>
<dbReference type="GO" id="GO:0036159">
    <property type="term" value="P:inner dynein arm assembly"/>
    <property type="evidence" value="ECO:0007669"/>
    <property type="project" value="TreeGrafter"/>
</dbReference>
<gene>
    <name evidence="14" type="ORF">TVY486_1116880</name>
</gene>
<evidence type="ECO:0000256" key="4">
    <source>
        <dbReference type="ARBA" id="ARBA00022737"/>
    </source>
</evidence>
<keyword evidence="3" id="KW-0963">Cytoplasm</keyword>
<dbReference type="GO" id="GO:0120293">
    <property type="term" value="C:dynein axonemal particle"/>
    <property type="evidence" value="ECO:0007669"/>
    <property type="project" value="UniProtKB-SubCell"/>
</dbReference>
<evidence type="ECO:0000256" key="2">
    <source>
        <dbReference type="ARBA" id="ARBA00004487"/>
    </source>
</evidence>
<dbReference type="SUPFAM" id="SSF48452">
    <property type="entry name" value="TPR-like"/>
    <property type="match status" value="2"/>
</dbReference>
<organism evidence="14">
    <name type="scientific">Trypanosoma vivax (strain Y486)</name>
    <dbReference type="NCBI Taxonomy" id="1055687"/>
    <lineage>
        <taxon>Eukaryota</taxon>
        <taxon>Discoba</taxon>
        <taxon>Euglenozoa</taxon>
        <taxon>Kinetoplastea</taxon>
        <taxon>Metakinetoplastina</taxon>
        <taxon>Trypanosomatida</taxon>
        <taxon>Trypanosomatidae</taxon>
        <taxon>Trypanosoma</taxon>
        <taxon>Duttonella</taxon>
    </lineage>
</organism>
<evidence type="ECO:0000256" key="10">
    <source>
        <dbReference type="ARBA" id="ARBA00024430"/>
    </source>
</evidence>
<dbReference type="PROSITE" id="PS51203">
    <property type="entry name" value="CS"/>
    <property type="match status" value="1"/>
</dbReference>
<dbReference type="Gene3D" id="1.25.40.10">
    <property type="entry name" value="Tetratricopeptide repeat domain"/>
    <property type="match status" value="2"/>
</dbReference>
<keyword evidence="7" id="KW-0539">Nucleus</keyword>
<sequence length="610" mass="69526">MPVTPAYEWEQTSEEVLLRVTIKGFKKDSIDVFMADVIVKVNAAPTYLLMLDLLHPINISRSTYFIDPENCSCLRLRLRKQEVGEWSSLCISQEDYGPEAIRERRAASIRRAEEAYDRHLKERVGKREEEKRRMTEEQWEVDRAQRRLIEGRMKEEKDSAEADLYSWVDKQKQEQEDQLRQRAQMQTVQCPGDIVVPNVSPVVETTAPSLRHTDTVVVSVDFTPKFVAMPTRSRGEDEYYRRSRYRPTRIEDSPMFWKERADKHYHHREWKAAADAYTESIKRDGAFLTCVSNRAACFIQLFEYKRAIEDCTLALTMLSNTPASDLTQERYRFLMMKLHSRRGAAYCWGKCFDRGIEDLRVATAYCNPEEDASVLEDYKLVEAYMSKHGLHEARDPLTTRMQEASSLYYQGNYAGAAATYREILVENPYEVRARNNLSAALLQQGMFREALEETSSVMSFCREVAEALSFPGALSTNLVDSDDEDEDEDEDESVNPDDSTGGNANRKGDGMVRQRNAAARKVGEKSGHVYAILKACVRGAAAHCGLKEYGKALELLEQAVRITPYDNDLQDDYNRVAEKLRMETLLAASSGKLEKAQDGGTGSKTAAPVN</sequence>
<evidence type="ECO:0000256" key="9">
    <source>
        <dbReference type="ARBA" id="ARBA00024190"/>
    </source>
</evidence>
<dbReference type="AlphaFoldDB" id="G0U9B9"/>
<keyword evidence="4" id="KW-0677">Repeat</keyword>
<dbReference type="GO" id="GO:0036158">
    <property type="term" value="P:outer dynein arm assembly"/>
    <property type="evidence" value="ECO:0007669"/>
    <property type="project" value="TreeGrafter"/>
</dbReference>
<dbReference type="InterPro" id="IPR037894">
    <property type="entry name" value="CS_DYX1C1"/>
</dbReference>
<dbReference type="InterPro" id="IPR008978">
    <property type="entry name" value="HSP20-like_chaperone"/>
</dbReference>